<feature type="transmembrane region" description="Helical" evidence="1">
    <location>
        <begin position="170"/>
        <end position="193"/>
    </location>
</feature>
<feature type="transmembrane region" description="Helical" evidence="1">
    <location>
        <begin position="98"/>
        <end position="119"/>
    </location>
</feature>
<feature type="transmembrane region" description="Helical" evidence="1">
    <location>
        <begin position="59"/>
        <end position="78"/>
    </location>
</feature>
<feature type="domain" description="DUF6533" evidence="2">
    <location>
        <begin position="25"/>
        <end position="69"/>
    </location>
</feature>
<dbReference type="OrthoDB" id="2637653at2759"/>
<keyword evidence="1" id="KW-1133">Transmembrane helix</keyword>
<name>A0A067NU42_PLEO1</name>
<keyword evidence="1" id="KW-0812">Transmembrane</keyword>
<organism evidence="3 4">
    <name type="scientific">Pleurotus ostreatus (strain PC15)</name>
    <name type="common">Oyster mushroom</name>
    <dbReference type="NCBI Taxonomy" id="1137138"/>
    <lineage>
        <taxon>Eukaryota</taxon>
        <taxon>Fungi</taxon>
        <taxon>Dikarya</taxon>
        <taxon>Basidiomycota</taxon>
        <taxon>Agaricomycotina</taxon>
        <taxon>Agaricomycetes</taxon>
        <taxon>Agaricomycetidae</taxon>
        <taxon>Agaricales</taxon>
        <taxon>Pleurotineae</taxon>
        <taxon>Pleurotaceae</taxon>
        <taxon>Pleurotus</taxon>
    </lineage>
</organism>
<reference evidence="4" key="1">
    <citation type="journal article" date="2014" name="Proc. Natl. Acad. Sci. U.S.A.">
        <title>Extensive sampling of basidiomycete genomes demonstrates inadequacy of the white-rot/brown-rot paradigm for wood decay fungi.</title>
        <authorList>
            <person name="Riley R."/>
            <person name="Salamov A.A."/>
            <person name="Brown D.W."/>
            <person name="Nagy L.G."/>
            <person name="Floudas D."/>
            <person name="Held B.W."/>
            <person name="Levasseur A."/>
            <person name="Lombard V."/>
            <person name="Morin E."/>
            <person name="Otillar R."/>
            <person name="Lindquist E.A."/>
            <person name="Sun H."/>
            <person name="LaButti K.M."/>
            <person name="Schmutz J."/>
            <person name="Jabbour D."/>
            <person name="Luo H."/>
            <person name="Baker S.E."/>
            <person name="Pisabarro A.G."/>
            <person name="Walton J.D."/>
            <person name="Blanchette R.A."/>
            <person name="Henrissat B."/>
            <person name="Martin F."/>
            <person name="Cullen D."/>
            <person name="Hibbett D.S."/>
            <person name="Grigoriev I.V."/>
        </authorList>
    </citation>
    <scope>NUCLEOTIDE SEQUENCE [LARGE SCALE GENOMIC DNA]</scope>
    <source>
        <strain evidence="4">PC15</strain>
    </source>
</reference>
<dbReference type="Pfam" id="PF20151">
    <property type="entry name" value="DUF6533"/>
    <property type="match status" value="1"/>
</dbReference>
<evidence type="ECO:0000313" key="3">
    <source>
        <dbReference type="EMBL" id="KDQ27632.1"/>
    </source>
</evidence>
<dbReference type="AlphaFoldDB" id="A0A067NU42"/>
<dbReference type="EMBL" id="KL198008">
    <property type="protein sequence ID" value="KDQ27632.1"/>
    <property type="molecule type" value="Genomic_DNA"/>
</dbReference>
<evidence type="ECO:0000313" key="4">
    <source>
        <dbReference type="Proteomes" id="UP000027073"/>
    </source>
</evidence>
<gene>
    <name evidence="3" type="ORF">PLEOSDRAFT_1104314</name>
</gene>
<protein>
    <recommendedName>
        <fullName evidence="2">DUF6533 domain-containing protein</fullName>
    </recommendedName>
</protein>
<feature type="transmembrane region" description="Helical" evidence="1">
    <location>
        <begin position="18"/>
        <end position="38"/>
    </location>
</feature>
<accession>A0A067NU42</accession>
<dbReference type="InParanoid" id="A0A067NU42"/>
<keyword evidence="1" id="KW-0472">Membrane</keyword>
<dbReference type="Proteomes" id="UP000027073">
    <property type="component" value="Unassembled WGS sequence"/>
</dbReference>
<evidence type="ECO:0000256" key="1">
    <source>
        <dbReference type="SAM" id="Phobius"/>
    </source>
</evidence>
<evidence type="ECO:0000259" key="2">
    <source>
        <dbReference type="Pfam" id="PF20151"/>
    </source>
</evidence>
<dbReference type="HOGENOM" id="CLU_035509_10_2_1"/>
<proteinExistence type="predicted"/>
<dbReference type="STRING" id="1137138.A0A067NU42"/>
<feature type="transmembrane region" description="Helical" evidence="1">
    <location>
        <begin position="131"/>
        <end position="150"/>
    </location>
</feature>
<dbReference type="VEuPathDB" id="FungiDB:PLEOSDRAFT_1104314"/>
<sequence>MAGVVPDKSLIPTSPTTVAIQIANCVGVSAIAFNLWDMCVTIDQEVERIWGEPWTRTKILYYICRYLPVTLMVSTLPMGAMKPPEITYTYHDCFIWQLYQLSATMIIFSSVEFVMLLRVEALYNQHRFVRLTLRTLYYIEMILMVIGIGTTMSKFRYDTTCLAIGLPPMAIIFAVITPVNQTLLFVFTSIRFFQGIRQHGWGMTPLVALLMRDGTWSFFLIEGRWLNCSTFKSH</sequence>
<dbReference type="InterPro" id="IPR045340">
    <property type="entry name" value="DUF6533"/>
</dbReference>